<evidence type="ECO:0000313" key="1">
    <source>
        <dbReference type="EMBL" id="EMS55570.1"/>
    </source>
</evidence>
<reference evidence="1" key="1">
    <citation type="journal article" date="2013" name="Nature">
        <title>Draft genome of the wheat A-genome progenitor Triticum urartu.</title>
        <authorList>
            <person name="Ling H.Q."/>
            <person name="Zhao S."/>
            <person name="Liu D."/>
            <person name="Wang J."/>
            <person name="Sun H."/>
            <person name="Zhang C."/>
            <person name="Fan H."/>
            <person name="Li D."/>
            <person name="Dong L."/>
            <person name="Tao Y."/>
            <person name="Gao C."/>
            <person name="Wu H."/>
            <person name="Li Y."/>
            <person name="Cui Y."/>
            <person name="Guo X."/>
            <person name="Zheng S."/>
            <person name="Wang B."/>
            <person name="Yu K."/>
            <person name="Liang Q."/>
            <person name="Yang W."/>
            <person name="Lou X."/>
            <person name="Chen J."/>
            <person name="Feng M."/>
            <person name="Jian J."/>
            <person name="Zhang X."/>
            <person name="Luo G."/>
            <person name="Jiang Y."/>
            <person name="Liu J."/>
            <person name="Wang Z."/>
            <person name="Sha Y."/>
            <person name="Zhang B."/>
            <person name="Wu H."/>
            <person name="Tang D."/>
            <person name="Shen Q."/>
            <person name="Xue P."/>
            <person name="Zou S."/>
            <person name="Wang X."/>
            <person name="Liu X."/>
            <person name="Wang F."/>
            <person name="Yang Y."/>
            <person name="An X."/>
            <person name="Dong Z."/>
            <person name="Zhang K."/>
            <person name="Zhang X."/>
            <person name="Luo M.C."/>
            <person name="Dvorak J."/>
            <person name="Tong Y."/>
            <person name="Wang J."/>
            <person name="Yang H."/>
            <person name="Li Z."/>
            <person name="Wang D."/>
            <person name="Zhang A."/>
            <person name="Wang J."/>
        </authorList>
    </citation>
    <scope>NUCLEOTIDE SEQUENCE</scope>
</reference>
<dbReference type="EMBL" id="KD169226">
    <property type="protein sequence ID" value="EMS55570.1"/>
    <property type="molecule type" value="Genomic_DNA"/>
</dbReference>
<organism evidence="1">
    <name type="scientific">Triticum urartu</name>
    <name type="common">Red wild einkorn</name>
    <name type="synonym">Crithodium urartu</name>
    <dbReference type="NCBI Taxonomy" id="4572"/>
    <lineage>
        <taxon>Eukaryota</taxon>
        <taxon>Viridiplantae</taxon>
        <taxon>Streptophyta</taxon>
        <taxon>Embryophyta</taxon>
        <taxon>Tracheophyta</taxon>
        <taxon>Spermatophyta</taxon>
        <taxon>Magnoliopsida</taxon>
        <taxon>Liliopsida</taxon>
        <taxon>Poales</taxon>
        <taxon>Poaceae</taxon>
        <taxon>BOP clade</taxon>
        <taxon>Pooideae</taxon>
        <taxon>Triticodae</taxon>
        <taxon>Triticeae</taxon>
        <taxon>Triticinae</taxon>
        <taxon>Triticum</taxon>
    </lineage>
</organism>
<proteinExistence type="predicted"/>
<accession>M7ZTB0</accession>
<name>M7ZTB0_TRIUA</name>
<gene>
    <name evidence="1" type="ORF">TRIUR3_34905</name>
</gene>
<dbReference type="AlphaFoldDB" id="M7ZTB0"/>
<protein>
    <submittedName>
        <fullName evidence="1">Uncharacterized protein</fullName>
    </submittedName>
</protein>
<sequence length="111" mass="12219">MVVPSSMRCPAGPLLRLELLSLAHQVCHRRSPASLLPAYDLCFDPAPVLSEDEDEPASSSHVDQITRSRAPLPRQVAWATSSRLWTASRAGLVALLTAFLFNGWAEPLWLK</sequence>